<dbReference type="Gene3D" id="3.90.1590.10">
    <property type="entry name" value="glutathione-dependent formaldehyde- activating enzyme (gfa)"/>
    <property type="match status" value="1"/>
</dbReference>
<organism evidence="1 2">
    <name type="scientific">Ramlibacter alkalitolerans</name>
    <dbReference type="NCBI Taxonomy" id="2039631"/>
    <lineage>
        <taxon>Bacteria</taxon>
        <taxon>Pseudomonadati</taxon>
        <taxon>Pseudomonadota</taxon>
        <taxon>Betaproteobacteria</taxon>
        <taxon>Burkholderiales</taxon>
        <taxon>Comamonadaceae</taxon>
        <taxon>Ramlibacter</taxon>
    </lineage>
</organism>
<accession>A0ABS1JH80</accession>
<dbReference type="InterPro" id="IPR046149">
    <property type="entry name" value="DUF6151"/>
</dbReference>
<name>A0ABS1JH80_9BURK</name>
<dbReference type="Proteomes" id="UP000622707">
    <property type="component" value="Unassembled WGS sequence"/>
</dbReference>
<proteinExistence type="predicted"/>
<evidence type="ECO:0008006" key="3">
    <source>
        <dbReference type="Google" id="ProtNLM"/>
    </source>
</evidence>
<dbReference type="Pfam" id="PF19648">
    <property type="entry name" value="DUF6151"/>
    <property type="match status" value="1"/>
</dbReference>
<sequence length="207" mass="22439">MATPFPLRCRCGRFQAEVRHPGRGTRAVCYCKDCQAFAHFLGLPSGMLDAHGGTDIVAVRPRDVRFVQGAEQLACMSLTPRGTLRWFTACCRTPVGNTPRDLRLSHVGLVHTALESPGADLEAAFGPVRMRVNRQSAHGRPPASPRFAFAAALLRYVSGLAWSRASGGYRTNPFFDADSGRPRVEPQVLSLEEHRKVKAQVAAAGGA</sequence>
<protein>
    <recommendedName>
        <fullName evidence="3">CENP-V/GFA domain-containing protein</fullName>
    </recommendedName>
</protein>
<reference evidence="1 2" key="1">
    <citation type="journal article" date="2017" name="Int. J. Syst. Evol. Microbiol.">
        <title>Ramlibacter alkalitolerans sp. nov., alkali-tolerant bacterium isolated from soil of ginseng.</title>
        <authorList>
            <person name="Lee D.H."/>
            <person name="Cha C.J."/>
        </authorList>
    </citation>
    <scope>NUCLEOTIDE SEQUENCE [LARGE SCALE GENOMIC DNA]</scope>
    <source>
        <strain evidence="1 2">KACC 19305</strain>
    </source>
</reference>
<gene>
    <name evidence="1" type="ORF">JI746_00540</name>
</gene>
<evidence type="ECO:0000313" key="2">
    <source>
        <dbReference type="Proteomes" id="UP000622707"/>
    </source>
</evidence>
<evidence type="ECO:0000313" key="1">
    <source>
        <dbReference type="EMBL" id="MBL0423575.1"/>
    </source>
</evidence>
<dbReference type="EMBL" id="JAEQND010000001">
    <property type="protein sequence ID" value="MBL0423575.1"/>
    <property type="molecule type" value="Genomic_DNA"/>
</dbReference>
<keyword evidence="2" id="KW-1185">Reference proteome</keyword>
<comment type="caution">
    <text evidence="1">The sequence shown here is derived from an EMBL/GenBank/DDBJ whole genome shotgun (WGS) entry which is preliminary data.</text>
</comment>
<dbReference type="RefSeq" id="WP_201686827.1">
    <property type="nucleotide sequence ID" value="NZ_JAEQND010000001.1"/>
</dbReference>